<evidence type="ECO:0000313" key="1">
    <source>
        <dbReference type="EMBL" id="OLY83554.1"/>
    </source>
</evidence>
<dbReference type="EMBL" id="LSSL01000848">
    <property type="protein sequence ID" value="OLY83554.1"/>
    <property type="molecule type" value="Genomic_DNA"/>
</dbReference>
<organism evidence="1 2">
    <name type="scientific">Smittium mucronatum</name>
    <dbReference type="NCBI Taxonomy" id="133383"/>
    <lineage>
        <taxon>Eukaryota</taxon>
        <taxon>Fungi</taxon>
        <taxon>Fungi incertae sedis</taxon>
        <taxon>Zoopagomycota</taxon>
        <taxon>Kickxellomycotina</taxon>
        <taxon>Harpellomycetes</taxon>
        <taxon>Harpellales</taxon>
        <taxon>Legeriomycetaceae</taxon>
        <taxon>Smittium</taxon>
    </lineage>
</organism>
<feature type="non-terminal residue" evidence="1">
    <location>
        <position position="125"/>
    </location>
</feature>
<dbReference type="OrthoDB" id="5588333at2759"/>
<dbReference type="Proteomes" id="UP000187455">
    <property type="component" value="Unassembled WGS sequence"/>
</dbReference>
<comment type="caution">
    <text evidence="1">The sequence shown here is derived from an EMBL/GenBank/DDBJ whole genome shotgun (WGS) entry which is preliminary data.</text>
</comment>
<dbReference type="AlphaFoldDB" id="A0A1R0H361"/>
<evidence type="ECO:0000313" key="2">
    <source>
        <dbReference type="Proteomes" id="UP000187455"/>
    </source>
</evidence>
<gene>
    <name evidence="1" type="ORF">AYI68_g2297</name>
</gene>
<name>A0A1R0H361_9FUNG</name>
<reference evidence="1 2" key="1">
    <citation type="journal article" date="2016" name="Mol. Biol. Evol.">
        <title>Genome-Wide Survey of Gut Fungi (Harpellales) Reveals the First Horizontally Transferred Ubiquitin Gene from a Mosquito Host.</title>
        <authorList>
            <person name="Wang Y."/>
            <person name="White M.M."/>
            <person name="Kvist S."/>
            <person name="Moncalvo J.M."/>
        </authorList>
    </citation>
    <scope>NUCLEOTIDE SEQUENCE [LARGE SCALE GENOMIC DNA]</scope>
    <source>
        <strain evidence="1 2">ALG-7-W6</strain>
    </source>
</reference>
<proteinExistence type="predicted"/>
<protein>
    <submittedName>
        <fullName evidence="1">Uncharacterized protein</fullName>
    </submittedName>
</protein>
<accession>A0A1R0H361</accession>
<sequence length="125" mass="14504">MDQQYIQIIQDLTEKVNLLLSRDQQGTHQDQMMNVQSSDCADPHLRARAPVVELENYPELIEEFPDIEDDIFRSPLKDEDRKEMIHSFPRVKAVNYQPPHLNETAPSAINRVDGMLYNIQQSLAN</sequence>
<dbReference type="STRING" id="133383.A0A1R0H361"/>
<keyword evidence="2" id="KW-1185">Reference proteome</keyword>